<dbReference type="InterPro" id="IPR019557">
    <property type="entry name" value="AminoTfrase-like_pln_mobile"/>
</dbReference>
<reference evidence="3" key="1">
    <citation type="journal article" date="2014" name="Science">
        <title>Ancient hybridizations among the ancestral genomes of bread wheat.</title>
        <authorList>
            <consortium name="International Wheat Genome Sequencing Consortium,"/>
            <person name="Marcussen T."/>
            <person name="Sandve S.R."/>
            <person name="Heier L."/>
            <person name="Spannagl M."/>
            <person name="Pfeifer M."/>
            <person name="Jakobsen K.S."/>
            <person name="Wulff B.B."/>
            <person name="Steuernagel B."/>
            <person name="Mayer K.F."/>
            <person name="Olsen O.A."/>
        </authorList>
    </citation>
    <scope>NUCLEOTIDE SEQUENCE [LARGE SCALE GENOMIC DNA]</scope>
    <source>
        <strain evidence="3">cv. AL8/78</strain>
    </source>
</reference>
<dbReference type="GO" id="GO:0010073">
    <property type="term" value="P:meristem maintenance"/>
    <property type="evidence" value="ECO:0007669"/>
    <property type="project" value="InterPro"/>
</dbReference>
<dbReference type="Pfam" id="PF10536">
    <property type="entry name" value="PMD"/>
    <property type="match status" value="1"/>
</dbReference>
<reference evidence="2" key="5">
    <citation type="journal article" date="2021" name="G3 (Bethesda)">
        <title>Aegilops tauschii genome assembly Aet v5.0 features greater sequence contiguity and improved annotation.</title>
        <authorList>
            <person name="Wang L."/>
            <person name="Zhu T."/>
            <person name="Rodriguez J.C."/>
            <person name="Deal K.R."/>
            <person name="Dubcovsky J."/>
            <person name="McGuire P.E."/>
            <person name="Lux T."/>
            <person name="Spannagl M."/>
            <person name="Mayer K.F.X."/>
            <person name="Baldrich P."/>
            <person name="Meyers B.C."/>
            <person name="Huo N."/>
            <person name="Gu Y.Q."/>
            <person name="Zhou H."/>
            <person name="Devos K.M."/>
            <person name="Bennetzen J.L."/>
            <person name="Unver T."/>
            <person name="Budak H."/>
            <person name="Gulick P.J."/>
            <person name="Galiba G."/>
            <person name="Kalapos B."/>
            <person name="Nelson D.R."/>
            <person name="Li P."/>
            <person name="You F.M."/>
            <person name="Luo M.C."/>
            <person name="Dvorak J."/>
        </authorList>
    </citation>
    <scope>NUCLEOTIDE SEQUENCE [LARGE SCALE GENOMIC DNA]</scope>
    <source>
        <strain evidence="2">cv. AL8/78</strain>
    </source>
</reference>
<reference evidence="2" key="4">
    <citation type="submission" date="2019-03" db="UniProtKB">
        <authorList>
            <consortium name="EnsemblPlants"/>
        </authorList>
    </citation>
    <scope>IDENTIFICATION</scope>
</reference>
<name>A0A453GFX3_AEGTS</name>
<accession>A0A453GFX3</accession>
<organism evidence="2 3">
    <name type="scientific">Aegilops tauschii subsp. strangulata</name>
    <name type="common">Goatgrass</name>
    <dbReference type="NCBI Taxonomy" id="200361"/>
    <lineage>
        <taxon>Eukaryota</taxon>
        <taxon>Viridiplantae</taxon>
        <taxon>Streptophyta</taxon>
        <taxon>Embryophyta</taxon>
        <taxon>Tracheophyta</taxon>
        <taxon>Spermatophyta</taxon>
        <taxon>Magnoliopsida</taxon>
        <taxon>Liliopsida</taxon>
        <taxon>Poales</taxon>
        <taxon>Poaceae</taxon>
        <taxon>BOP clade</taxon>
        <taxon>Pooideae</taxon>
        <taxon>Triticodae</taxon>
        <taxon>Triticeae</taxon>
        <taxon>Triticinae</taxon>
        <taxon>Aegilops</taxon>
    </lineage>
</organism>
<reference evidence="3" key="2">
    <citation type="journal article" date="2017" name="Nat. Plants">
        <title>The Aegilops tauschii genome reveals multiple impacts of transposons.</title>
        <authorList>
            <person name="Zhao G."/>
            <person name="Zou C."/>
            <person name="Li K."/>
            <person name="Wang K."/>
            <person name="Li T."/>
            <person name="Gao L."/>
            <person name="Zhang X."/>
            <person name="Wang H."/>
            <person name="Yang Z."/>
            <person name="Liu X."/>
            <person name="Jiang W."/>
            <person name="Mao L."/>
            <person name="Kong X."/>
            <person name="Jiao Y."/>
            <person name="Jia J."/>
        </authorList>
    </citation>
    <scope>NUCLEOTIDE SEQUENCE [LARGE SCALE GENOMIC DNA]</scope>
    <source>
        <strain evidence="3">cv. AL8/78</strain>
    </source>
</reference>
<evidence type="ECO:0000313" key="3">
    <source>
        <dbReference type="Proteomes" id="UP000015105"/>
    </source>
</evidence>
<evidence type="ECO:0000313" key="2">
    <source>
        <dbReference type="EnsemblPlants" id="AET3Gv20994300.2"/>
    </source>
</evidence>
<dbReference type="EnsemblPlants" id="AET3Gv20994300.2">
    <property type="protein sequence ID" value="AET3Gv20994300.2"/>
    <property type="gene ID" value="AET3Gv20994300"/>
</dbReference>
<feature type="domain" description="Aminotransferase-like plant mobile" evidence="1">
    <location>
        <begin position="33"/>
        <end position="107"/>
    </location>
</feature>
<dbReference type="Proteomes" id="UP000015105">
    <property type="component" value="Chromosome 3D"/>
</dbReference>
<evidence type="ECO:0000259" key="1">
    <source>
        <dbReference type="Pfam" id="PF10536"/>
    </source>
</evidence>
<keyword evidence="3" id="KW-1185">Reference proteome</keyword>
<dbReference type="AlphaFoldDB" id="A0A453GFX3"/>
<protein>
    <recommendedName>
        <fullName evidence="1">Aminotransferase-like plant mobile domain-containing protein</fullName>
    </recommendedName>
</protein>
<dbReference type="PANTHER" id="PTHR46033:SF40">
    <property type="entry name" value="EXPRESSED PROTEIN"/>
    <property type="match status" value="1"/>
</dbReference>
<reference evidence="2" key="3">
    <citation type="journal article" date="2017" name="Nature">
        <title>Genome sequence of the progenitor of the wheat D genome Aegilops tauschii.</title>
        <authorList>
            <person name="Luo M.C."/>
            <person name="Gu Y.Q."/>
            <person name="Puiu D."/>
            <person name="Wang H."/>
            <person name="Twardziok S.O."/>
            <person name="Deal K.R."/>
            <person name="Huo N."/>
            <person name="Zhu T."/>
            <person name="Wang L."/>
            <person name="Wang Y."/>
            <person name="McGuire P.E."/>
            <person name="Liu S."/>
            <person name="Long H."/>
            <person name="Ramasamy R.K."/>
            <person name="Rodriguez J.C."/>
            <person name="Van S.L."/>
            <person name="Yuan L."/>
            <person name="Wang Z."/>
            <person name="Xia Z."/>
            <person name="Xiao L."/>
            <person name="Anderson O.D."/>
            <person name="Ouyang S."/>
            <person name="Liang Y."/>
            <person name="Zimin A.V."/>
            <person name="Pertea G."/>
            <person name="Qi P."/>
            <person name="Bennetzen J.L."/>
            <person name="Dai X."/>
            <person name="Dawson M.W."/>
            <person name="Muller H.G."/>
            <person name="Kugler K."/>
            <person name="Rivarola-Duarte L."/>
            <person name="Spannagl M."/>
            <person name="Mayer K.F.X."/>
            <person name="Lu F.H."/>
            <person name="Bevan M.W."/>
            <person name="Leroy P."/>
            <person name="Li P."/>
            <person name="You F.M."/>
            <person name="Sun Q."/>
            <person name="Liu Z."/>
            <person name="Lyons E."/>
            <person name="Wicker T."/>
            <person name="Salzberg S.L."/>
            <person name="Devos K.M."/>
            <person name="Dvorak J."/>
        </authorList>
    </citation>
    <scope>NUCLEOTIDE SEQUENCE [LARGE SCALE GENOMIC DNA]</scope>
    <source>
        <strain evidence="2">cv. AL8/78</strain>
    </source>
</reference>
<dbReference type="Gramene" id="AET3Gv20994300.2">
    <property type="protein sequence ID" value="AET3Gv20994300.2"/>
    <property type="gene ID" value="AET3Gv20994300"/>
</dbReference>
<dbReference type="PANTHER" id="PTHR46033">
    <property type="entry name" value="PROTEIN MAIN-LIKE 2"/>
    <property type="match status" value="1"/>
</dbReference>
<sequence length="113" mass="11781">MPALDGYDLRNGEQQGPTFLTIPGFAPVLRAAGVHDAVAASTAAVAPDRHALSALLSLWHPGSHAFRLPAGPATFSLEDALLLAGLAPSGAPLDRPLTPTEQDIRARLVVEKE</sequence>
<dbReference type="InterPro" id="IPR044824">
    <property type="entry name" value="MAIN-like"/>
</dbReference>
<proteinExistence type="predicted"/>